<proteinExistence type="predicted"/>
<reference evidence="2" key="1">
    <citation type="submission" date="2018-06" db="EMBL/GenBank/DDBJ databases">
        <authorList>
            <person name="Feng T."/>
            <person name="Jeon C.O."/>
        </authorList>
    </citation>
    <scope>NUCLEOTIDE SEQUENCE [LARGE SCALE GENOMIC DNA]</scope>
    <source>
        <strain evidence="2">S23</strain>
    </source>
</reference>
<name>A0A370MV93_9BURK</name>
<protein>
    <submittedName>
        <fullName evidence="1">Uncharacterized protein</fullName>
    </submittedName>
</protein>
<comment type="caution">
    <text evidence="1">The sequence shown here is derived from an EMBL/GenBank/DDBJ whole genome shotgun (WGS) entry which is preliminary data.</text>
</comment>
<evidence type="ECO:0000313" key="2">
    <source>
        <dbReference type="Proteomes" id="UP000255165"/>
    </source>
</evidence>
<gene>
    <name evidence="1" type="ORF">DN412_42725</name>
</gene>
<keyword evidence="2" id="KW-1185">Reference proteome</keyword>
<evidence type="ECO:0000313" key="1">
    <source>
        <dbReference type="EMBL" id="RDJ97244.1"/>
    </source>
</evidence>
<dbReference type="EMBL" id="QKWJ01000219">
    <property type="protein sequence ID" value="RDJ97244.1"/>
    <property type="molecule type" value="Genomic_DNA"/>
</dbReference>
<dbReference type="AlphaFoldDB" id="A0A370MV93"/>
<accession>A0A370MV93</accession>
<dbReference type="RefSeq" id="WP_115216982.1">
    <property type="nucleotide sequence ID" value="NZ_QKWJ01000219.1"/>
</dbReference>
<organism evidence="1 2">
    <name type="scientific">Cupriavidus lacunae</name>
    <dbReference type="NCBI Taxonomy" id="2666307"/>
    <lineage>
        <taxon>Bacteria</taxon>
        <taxon>Pseudomonadati</taxon>
        <taxon>Pseudomonadota</taxon>
        <taxon>Betaproteobacteria</taxon>
        <taxon>Burkholderiales</taxon>
        <taxon>Burkholderiaceae</taxon>
        <taxon>Cupriavidus</taxon>
    </lineage>
</organism>
<sequence>MVAKRKTVPLTAIVPSDAGAVLDAYVPDLANWPTTWQIEPADIAVGQRIVDLLTPFLTDLLTQSVADKTRRRHRDHLWMLGGEIIRRRHEDFDLASLPIETLLLQMIDDEGGPLIWPRITETEQKAFDTTARKLYRFLMQAQEP</sequence>
<dbReference type="Proteomes" id="UP000255165">
    <property type="component" value="Unassembled WGS sequence"/>
</dbReference>